<evidence type="ECO:0000256" key="13">
    <source>
        <dbReference type="PIRSR" id="PIRSR000294-1"/>
    </source>
</evidence>
<evidence type="ECO:0000256" key="8">
    <source>
        <dbReference type="ARBA" id="ARBA00022982"/>
    </source>
</evidence>
<evidence type="ECO:0000256" key="5">
    <source>
        <dbReference type="ARBA" id="ARBA00022723"/>
    </source>
</evidence>
<accession>A0A1C3ECX8</accession>
<dbReference type="PROSITE" id="PS51007">
    <property type="entry name" value="CYTC"/>
    <property type="match status" value="1"/>
</dbReference>
<feature type="binding site" description="axial binding residue" evidence="14">
    <location>
        <position position="217"/>
    </location>
    <ligand>
        <name>heme c</name>
        <dbReference type="ChEBI" id="CHEBI:61717"/>
        <label>2</label>
    </ligand>
    <ligandPart>
        <name>Fe</name>
        <dbReference type="ChEBI" id="CHEBI:18248"/>
    </ligandPart>
</feature>
<protein>
    <recommendedName>
        <fullName evidence="12">Methylamine utilization protein MauG</fullName>
    </recommendedName>
</protein>
<evidence type="ECO:0000256" key="11">
    <source>
        <dbReference type="ARBA" id="ARBA00058991"/>
    </source>
</evidence>
<feature type="domain" description="Cytochrome c" evidence="16">
    <location>
        <begin position="198"/>
        <end position="333"/>
    </location>
</feature>
<keyword evidence="8" id="KW-0249">Electron transport</keyword>
<dbReference type="GO" id="GO:0009055">
    <property type="term" value="F:electron transfer activity"/>
    <property type="evidence" value="ECO:0007669"/>
    <property type="project" value="InterPro"/>
</dbReference>
<evidence type="ECO:0000256" key="9">
    <source>
        <dbReference type="ARBA" id="ARBA00023002"/>
    </source>
</evidence>
<keyword evidence="3" id="KW-0813">Transport</keyword>
<dbReference type="PIRSF" id="PIRSF000294">
    <property type="entry name" value="Cytochrome-c_peroxidase"/>
    <property type="match status" value="1"/>
</dbReference>
<dbReference type="SUPFAM" id="SSF46626">
    <property type="entry name" value="Cytochrome c"/>
    <property type="match status" value="2"/>
</dbReference>
<evidence type="ECO:0000256" key="14">
    <source>
        <dbReference type="PIRSR" id="PIRSR000294-2"/>
    </source>
</evidence>
<comment type="pathway">
    <text evidence="2">One-carbon metabolism; methylamine degradation.</text>
</comment>
<feature type="binding site" description="covalent" evidence="13">
    <location>
        <position position="71"/>
    </location>
    <ligand>
        <name>heme c</name>
        <dbReference type="ChEBI" id="CHEBI:61717"/>
        <label>1</label>
    </ligand>
</feature>
<comment type="subcellular location">
    <subcellularLocation>
        <location evidence="1">Periplasm</location>
    </subcellularLocation>
</comment>
<dbReference type="InterPro" id="IPR009056">
    <property type="entry name" value="Cyt_c-like_dom"/>
</dbReference>
<comment type="cofactor">
    <cofactor evidence="13">
        <name>heme</name>
        <dbReference type="ChEBI" id="CHEBI:30413"/>
    </cofactor>
    <text evidence="13">Binds 2 heme groups.</text>
</comment>
<dbReference type="AlphaFoldDB" id="A0A1C3ECX8"/>
<dbReference type="FunFam" id="1.10.760.10:FF:000019">
    <property type="entry name" value="Di-heme cytochrome C peroxidase"/>
    <property type="match status" value="1"/>
</dbReference>
<comment type="function">
    <text evidence="11">Involved in methylamine metabolism. Essential for the maturation of the beta subunit of MADH, presumably via a step in the biosynthesis of tryptophan tryptophylquinone (TTQ), the cofactor of MADH.</text>
</comment>
<evidence type="ECO:0000256" key="6">
    <source>
        <dbReference type="ARBA" id="ARBA00022729"/>
    </source>
</evidence>
<organism evidence="17 18">
    <name type="scientific">Planctopirus hydrillae</name>
    <dbReference type="NCBI Taxonomy" id="1841610"/>
    <lineage>
        <taxon>Bacteria</taxon>
        <taxon>Pseudomonadati</taxon>
        <taxon>Planctomycetota</taxon>
        <taxon>Planctomycetia</taxon>
        <taxon>Planctomycetales</taxon>
        <taxon>Planctomycetaceae</taxon>
        <taxon>Planctopirus</taxon>
    </lineage>
</organism>
<feature type="binding site" description="covalent" evidence="13">
    <location>
        <position position="216"/>
    </location>
    <ligand>
        <name>heme c</name>
        <dbReference type="ChEBI" id="CHEBI:61717"/>
        <label>2</label>
    </ligand>
</feature>
<reference evidence="17 18" key="1">
    <citation type="submission" date="2016-05" db="EMBL/GenBank/DDBJ databases">
        <title>Genomic and physiological characterization of Planctopirus sp. isolated from fresh water lake.</title>
        <authorList>
            <person name="Subhash Y."/>
            <person name="Ramana C."/>
        </authorList>
    </citation>
    <scope>NUCLEOTIDE SEQUENCE [LARGE SCALE GENOMIC DNA]</scope>
    <source>
        <strain evidence="17 18">JC280</strain>
    </source>
</reference>
<dbReference type="GO" id="GO:0004130">
    <property type="term" value="F:cytochrome-c peroxidase activity"/>
    <property type="evidence" value="ECO:0007669"/>
    <property type="project" value="TreeGrafter"/>
</dbReference>
<dbReference type="InterPro" id="IPR036909">
    <property type="entry name" value="Cyt_c-like_dom_sf"/>
</dbReference>
<evidence type="ECO:0000313" key="18">
    <source>
        <dbReference type="Proteomes" id="UP000094828"/>
    </source>
</evidence>
<keyword evidence="6" id="KW-0732">Signal</keyword>
<dbReference type="PANTHER" id="PTHR30600:SF10">
    <property type="entry name" value="BLL6722 PROTEIN"/>
    <property type="match status" value="1"/>
</dbReference>
<evidence type="ECO:0000256" key="1">
    <source>
        <dbReference type="ARBA" id="ARBA00004418"/>
    </source>
</evidence>
<feature type="region of interest" description="Disordered" evidence="15">
    <location>
        <begin position="337"/>
        <end position="364"/>
    </location>
</feature>
<comment type="PTM">
    <text evidence="13">Binds 2 heme groups per subunit.</text>
</comment>
<evidence type="ECO:0000256" key="10">
    <source>
        <dbReference type="ARBA" id="ARBA00023004"/>
    </source>
</evidence>
<keyword evidence="5 14" id="KW-0479">Metal-binding</keyword>
<dbReference type="STRING" id="1841610.A6X21_22880"/>
<keyword evidence="10 14" id="KW-0408">Iron</keyword>
<evidence type="ECO:0000256" key="2">
    <source>
        <dbReference type="ARBA" id="ARBA00004856"/>
    </source>
</evidence>
<feature type="binding site" description="covalent" evidence="13">
    <location>
        <position position="68"/>
    </location>
    <ligand>
        <name>heme c</name>
        <dbReference type="ChEBI" id="CHEBI:61717"/>
        <label>1</label>
    </ligand>
</feature>
<evidence type="ECO:0000256" key="15">
    <source>
        <dbReference type="SAM" id="MobiDB-lite"/>
    </source>
</evidence>
<dbReference type="Proteomes" id="UP000094828">
    <property type="component" value="Unassembled WGS sequence"/>
</dbReference>
<feature type="binding site" description="axial binding residue" evidence="14">
    <location>
        <position position="72"/>
    </location>
    <ligand>
        <name>heme c</name>
        <dbReference type="ChEBI" id="CHEBI:61717"/>
        <label>1</label>
    </ligand>
    <ligandPart>
        <name>Fe</name>
        <dbReference type="ChEBI" id="CHEBI:18248"/>
    </ligandPart>
</feature>
<dbReference type="Pfam" id="PF03150">
    <property type="entry name" value="CCP_MauG"/>
    <property type="match status" value="1"/>
</dbReference>
<dbReference type="Gene3D" id="1.10.760.10">
    <property type="entry name" value="Cytochrome c-like domain"/>
    <property type="match status" value="2"/>
</dbReference>
<name>A0A1C3ECX8_9PLAN</name>
<dbReference type="InterPro" id="IPR026259">
    <property type="entry name" value="MauG/Cytc_peroxidase"/>
</dbReference>
<keyword evidence="9" id="KW-0560">Oxidoreductase</keyword>
<keyword evidence="18" id="KW-1185">Reference proteome</keyword>
<evidence type="ECO:0000259" key="16">
    <source>
        <dbReference type="PROSITE" id="PS51007"/>
    </source>
</evidence>
<keyword evidence="4 13" id="KW-0349">Heme</keyword>
<evidence type="ECO:0000256" key="12">
    <source>
        <dbReference type="ARBA" id="ARBA00073576"/>
    </source>
</evidence>
<dbReference type="InterPro" id="IPR004852">
    <property type="entry name" value="Di-haem_cyt_c_peroxidsae"/>
</dbReference>
<dbReference type="GO" id="GO:0020037">
    <property type="term" value="F:heme binding"/>
    <property type="evidence" value="ECO:0007669"/>
    <property type="project" value="InterPro"/>
</dbReference>
<keyword evidence="7" id="KW-0574">Periplasm</keyword>
<dbReference type="EMBL" id="LYDR01000093">
    <property type="protein sequence ID" value="ODA31093.1"/>
    <property type="molecule type" value="Genomic_DNA"/>
</dbReference>
<sequence length="364" mass="40622">MEQLRKDYSPSTDRWPAPLVDSGVEWKELGLLPSLPVSALDAPLEPKRILGQMLFFEPKLSTSGEMSCASCHDPDLGWADGRTVAFGTGRLELKRNSPSILNVAHQSSFFWDGRATTLEDQAIQVLMNPEEMNSSPELIRQRLSASSDYQRAFRDAFGDEVITLPRVAKAIASFERTVLGGRSRFDAFLSGKSVALSDSALVGLDLFRREARCMNCHYGPLLSDGKFHDVGLSYFGRKYQDLGRHEVTGNHADSGKFRTPSLRNVTATRPYMHNGLFELENVINLYNAGMPTLVPKAEQENDPRFPVKSPHLKPLGLNPQDITDLLEFLKALEEPRTRVRPPQWPKLNDKTETLSLGSGTPPDR</sequence>
<proteinExistence type="predicted"/>
<evidence type="ECO:0000256" key="3">
    <source>
        <dbReference type="ARBA" id="ARBA00022448"/>
    </source>
</evidence>
<evidence type="ECO:0000256" key="4">
    <source>
        <dbReference type="ARBA" id="ARBA00022617"/>
    </source>
</evidence>
<dbReference type="InterPro" id="IPR051395">
    <property type="entry name" value="Cytochrome_c_Peroxidase/MauG"/>
</dbReference>
<dbReference type="GO" id="GO:0042597">
    <property type="term" value="C:periplasmic space"/>
    <property type="evidence" value="ECO:0007669"/>
    <property type="project" value="UniProtKB-SubCell"/>
</dbReference>
<comment type="caution">
    <text evidence="17">The sequence shown here is derived from an EMBL/GenBank/DDBJ whole genome shotgun (WGS) entry which is preliminary data.</text>
</comment>
<gene>
    <name evidence="17" type="ORF">A6X21_22880</name>
</gene>
<dbReference type="GO" id="GO:0046872">
    <property type="term" value="F:metal ion binding"/>
    <property type="evidence" value="ECO:0007669"/>
    <property type="project" value="UniProtKB-KW"/>
</dbReference>
<dbReference type="PANTHER" id="PTHR30600">
    <property type="entry name" value="CYTOCHROME C PEROXIDASE-RELATED"/>
    <property type="match status" value="1"/>
</dbReference>
<evidence type="ECO:0000256" key="7">
    <source>
        <dbReference type="ARBA" id="ARBA00022764"/>
    </source>
</evidence>
<evidence type="ECO:0000313" key="17">
    <source>
        <dbReference type="EMBL" id="ODA31093.1"/>
    </source>
</evidence>
<feature type="binding site" description="covalent" evidence="13">
    <location>
        <position position="213"/>
    </location>
    <ligand>
        <name>heme c</name>
        <dbReference type="ChEBI" id="CHEBI:61717"/>
        <label>2</label>
    </ligand>
</feature>
<keyword evidence="17" id="KW-0575">Peroxidase</keyword>